<feature type="transmembrane region" description="Helical" evidence="1">
    <location>
        <begin position="37"/>
        <end position="59"/>
    </location>
</feature>
<keyword evidence="1" id="KW-0472">Membrane</keyword>
<feature type="transmembrane region" description="Helical" evidence="1">
    <location>
        <begin position="6"/>
        <end position="25"/>
    </location>
</feature>
<evidence type="ECO:0000256" key="1">
    <source>
        <dbReference type="SAM" id="Phobius"/>
    </source>
</evidence>
<comment type="caution">
    <text evidence="2">The sequence shown here is derived from an EMBL/GenBank/DDBJ whole genome shotgun (WGS) entry which is preliminary data.</text>
</comment>
<gene>
    <name evidence="2" type="ORF">Y882_11810</name>
</gene>
<evidence type="ECO:0000313" key="2">
    <source>
        <dbReference type="EMBL" id="KLD63446.1"/>
    </source>
</evidence>
<dbReference type="RefSeq" id="WP_046972065.1">
    <property type="nucleotide sequence ID" value="NZ_JPLA01000028.1"/>
</dbReference>
<dbReference type="PATRIC" id="fig|1440762.4.peg.1862"/>
<proteinExistence type="predicted"/>
<dbReference type="STRING" id="1440762.Y882_11810"/>
<sequence>MHTILVVGGGIVLLGLFLLFGHLWGSSPAALPMAAKAFVPLWLVLSVVNLWVGVARAGYSLRDELPMLLVVFALPAIVAGVVIWRLTR</sequence>
<dbReference type="AlphaFoldDB" id="A0A0G9H1R1"/>
<dbReference type="OrthoDB" id="4764194at2"/>
<accession>A0A0G9H1R1</accession>
<dbReference type="EMBL" id="JPLA01000028">
    <property type="protein sequence ID" value="KLD63446.1"/>
    <property type="molecule type" value="Genomic_DNA"/>
</dbReference>
<dbReference type="Proteomes" id="UP000035481">
    <property type="component" value="Unassembled WGS sequence"/>
</dbReference>
<feature type="transmembrane region" description="Helical" evidence="1">
    <location>
        <begin position="65"/>
        <end position="86"/>
    </location>
</feature>
<evidence type="ECO:0000313" key="3">
    <source>
        <dbReference type="Proteomes" id="UP000035481"/>
    </source>
</evidence>
<name>A0A0G9H1R1_9GAMM</name>
<protein>
    <submittedName>
        <fullName evidence="2">Membrane protein</fullName>
    </submittedName>
</protein>
<organism evidence="2 3">
    <name type="scientific">Dyella japonica DSM 16301</name>
    <dbReference type="NCBI Taxonomy" id="1440762"/>
    <lineage>
        <taxon>Bacteria</taxon>
        <taxon>Pseudomonadati</taxon>
        <taxon>Pseudomonadota</taxon>
        <taxon>Gammaproteobacteria</taxon>
        <taxon>Lysobacterales</taxon>
        <taxon>Rhodanobacteraceae</taxon>
        <taxon>Dyella</taxon>
    </lineage>
</organism>
<reference evidence="2 3" key="1">
    <citation type="journal article" date="2015" name="Antonie Van Leeuwenhoek">
        <title>A phylogenomic and molecular marker based taxonomic framework for the order Xanthomonadales: proposal to transfer the families Algiphilaceae and Solimonadaceae to the order Nevskiales ord. nov. and to create a new family within the order Xanthomonadales, the family Rhodanobacteraceae fam. nov., containing the genus Rhodanobacter and its closest relatives.</title>
        <authorList>
            <person name="Naushad S."/>
            <person name="Adeolu M."/>
            <person name="Wong S."/>
            <person name="Sohail M."/>
            <person name="Schellhorn H.E."/>
            <person name="Gupta R.S."/>
        </authorList>
    </citation>
    <scope>NUCLEOTIDE SEQUENCE [LARGE SCALE GENOMIC DNA]</scope>
    <source>
        <strain evidence="2 3">DSM 16301</strain>
    </source>
</reference>
<keyword evidence="1" id="KW-1133">Transmembrane helix</keyword>
<keyword evidence="1" id="KW-0812">Transmembrane</keyword>